<dbReference type="PANTHER" id="PTHR33067">
    <property type="entry name" value="RNA-DIRECTED DNA POLYMERASE-RELATED"/>
    <property type="match status" value="1"/>
</dbReference>
<sequence>MSLLKVDGYPKRPYGVLENVKLQVDNLIFLVDFVILEMEKNAEIPIILGRSFLKTTKVIINVDEGTIALKDQEEEVILSVCKTGRQIEEKKTNPKAAFKDAPGKGTRIAKSKRKGKKCFLSQVPKEEKDNKGADVYQSPLKKPEGLRPGLPVQCNKKL</sequence>
<dbReference type="Proteomes" id="UP000087766">
    <property type="component" value="Chromosome 6"/>
</dbReference>
<keyword evidence="2" id="KW-1185">Reference proteome</keyword>
<name>A0A1S3UAU5_VIGRR</name>
<evidence type="ECO:0000313" key="2">
    <source>
        <dbReference type="Proteomes" id="UP000087766"/>
    </source>
</evidence>
<reference evidence="2" key="1">
    <citation type="journal article" date="2014" name="Nat. Commun.">
        <title>Genome sequence of mungbean and insights into evolution within Vigna species.</title>
        <authorList>
            <person name="Kang Y.J."/>
            <person name="Kim S.K."/>
            <person name="Kim M.Y."/>
            <person name="Lestari P."/>
            <person name="Kim K.H."/>
            <person name="Ha B.K."/>
            <person name="Jun T.H."/>
            <person name="Hwang W.J."/>
            <person name="Lee T."/>
            <person name="Lee J."/>
            <person name="Shim S."/>
            <person name="Yoon M.Y."/>
            <person name="Jang Y.E."/>
            <person name="Han K.S."/>
            <person name="Taeprayoon P."/>
            <person name="Yoon N."/>
            <person name="Somta P."/>
            <person name="Tanya P."/>
            <person name="Kim K.S."/>
            <person name="Gwag J.G."/>
            <person name="Moon J.K."/>
            <person name="Lee Y.H."/>
            <person name="Park B.S."/>
            <person name="Bombarely A."/>
            <person name="Doyle J.J."/>
            <person name="Jackson S.A."/>
            <person name="Schafleitner R."/>
            <person name="Srinives P."/>
            <person name="Varshney R.K."/>
            <person name="Lee S.H."/>
        </authorList>
    </citation>
    <scope>NUCLEOTIDE SEQUENCE [LARGE SCALE GENOMIC DNA]</scope>
    <source>
        <strain evidence="2">cv. VC1973A</strain>
    </source>
</reference>
<protein>
    <submittedName>
        <fullName evidence="3">Uncharacterized protein LOC106763480</fullName>
    </submittedName>
</protein>
<gene>
    <name evidence="3" type="primary">LOC106763480</name>
</gene>
<proteinExistence type="predicted"/>
<dbReference type="AlphaFoldDB" id="A0A1S3UAU5"/>
<dbReference type="RefSeq" id="XP_014503152.1">
    <property type="nucleotide sequence ID" value="XM_014647666.1"/>
</dbReference>
<dbReference type="OrthoDB" id="1744168at2759"/>
<evidence type="ECO:0000256" key="1">
    <source>
        <dbReference type="SAM" id="MobiDB-lite"/>
    </source>
</evidence>
<dbReference type="InterPro" id="IPR021109">
    <property type="entry name" value="Peptidase_aspartic_dom_sf"/>
</dbReference>
<accession>A0A1S3UAU5</accession>
<dbReference type="PANTHER" id="PTHR33067:SF9">
    <property type="entry name" value="RNA-DIRECTED DNA POLYMERASE"/>
    <property type="match status" value="1"/>
</dbReference>
<feature type="region of interest" description="Disordered" evidence="1">
    <location>
        <begin position="92"/>
        <end position="158"/>
    </location>
</feature>
<feature type="compositionally biased region" description="Basic and acidic residues" evidence="1">
    <location>
        <begin position="92"/>
        <end position="102"/>
    </location>
</feature>
<dbReference type="CDD" id="cd00303">
    <property type="entry name" value="retropepsin_like"/>
    <property type="match status" value="1"/>
</dbReference>
<dbReference type="KEGG" id="vra:106763480"/>
<evidence type="ECO:0000313" key="3">
    <source>
        <dbReference type="RefSeq" id="XP_014503152.1"/>
    </source>
</evidence>
<dbReference type="GeneID" id="106763480"/>
<organism evidence="2 3">
    <name type="scientific">Vigna radiata var. radiata</name>
    <name type="common">Mung bean</name>
    <name type="synonym">Phaseolus aureus</name>
    <dbReference type="NCBI Taxonomy" id="3916"/>
    <lineage>
        <taxon>Eukaryota</taxon>
        <taxon>Viridiplantae</taxon>
        <taxon>Streptophyta</taxon>
        <taxon>Embryophyta</taxon>
        <taxon>Tracheophyta</taxon>
        <taxon>Spermatophyta</taxon>
        <taxon>Magnoliopsida</taxon>
        <taxon>eudicotyledons</taxon>
        <taxon>Gunneridae</taxon>
        <taxon>Pentapetalae</taxon>
        <taxon>rosids</taxon>
        <taxon>fabids</taxon>
        <taxon>Fabales</taxon>
        <taxon>Fabaceae</taxon>
        <taxon>Papilionoideae</taxon>
        <taxon>50 kb inversion clade</taxon>
        <taxon>NPAAA clade</taxon>
        <taxon>indigoferoid/millettioid clade</taxon>
        <taxon>Phaseoleae</taxon>
        <taxon>Vigna</taxon>
    </lineage>
</organism>
<reference evidence="3" key="2">
    <citation type="submission" date="2025-08" db="UniProtKB">
        <authorList>
            <consortium name="RefSeq"/>
        </authorList>
    </citation>
    <scope>IDENTIFICATION</scope>
    <source>
        <tissue evidence="3">Leaf</tissue>
    </source>
</reference>
<feature type="compositionally biased region" description="Basic residues" evidence="1">
    <location>
        <begin position="107"/>
        <end position="117"/>
    </location>
</feature>
<dbReference type="Gene3D" id="2.40.70.10">
    <property type="entry name" value="Acid Proteases"/>
    <property type="match status" value="1"/>
</dbReference>